<dbReference type="AlphaFoldDB" id="A0ABC9Y1N0"/>
<dbReference type="Pfam" id="PF00400">
    <property type="entry name" value="WD40"/>
    <property type="match status" value="2"/>
</dbReference>
<evidence type="ECO:0000256" key="3">
    <source>
        <dbReference type="PROSITE-ProRule" id="PRU00221"/>
    </source>
</evidence>
<dbReference type="EMBL" id="BAAFJT010000040">
    <property type="protein sequence ID" value="GAB0203491.1"/>
    <property type="molecule type" value="Genomic_DNA"/>
</dbReference>
<dbReference type="Pfam" id="PF07412">
    <property type="entry name" value="Geminin"/>
    <property type="match status" value="1"/>
</dbReference>
<proteinExistence type="predicted"/>
<keyword evidence="6" id="KW-1185">Reference proteome</keyword>
<keyword evidence="1 3" id="KW-0853">WD repeat</keyword>
<feature type="coiled-coil region" evidence="4">
    <location>
        <begin position="51"/>
        <end position="99"/>
    </location>
</feature>
<dbReference type="InterPro" id="IPR001680">
    <property type="entry name" value="WD40_rpt"/>
</dbReference>
<dbReference type="Proteomes" id="UP001623348">
    <property type="component" value="Unassembled WGS sequence"/>
</dbReference>
<keyword evidence="2" id="KW-0677">Repeat</keyword>
<dbReference type="SUPFAM" id="SSF50978">
    <property type="entry name" value="WD40 repeat-like"/>
    <property type="match status" value="1"/>
</dbReference>
<evidence type="ECO:0000313" key="6">
    <source>
        <dbReference type="Proteomes" id="UP001623348"/>
    </source>
</evidence>
<dbReference type="PANTHER" id="PTHR19918">
    <property type="entry name" value="CELL DIVISION CYCLE 20 CDC20 FIZZY -RELATED"/>
    <property type="match status" value="1"/>
</dbReference>
<accession>A0ABC9Y1N0</accession>
<keyword evidence="4" id="KW-0175">Coiled coil</keyword>
<organism evidence="5 6">
    <name type="scientific">Grus japonensis</name>
    <name type="common">Japanese crane</name>
    <name type="synonym">Red-crowned crane</name>
    <dbReference type="NCBI Taxonomy" id="30415"/>
    <lineage>
        <taxon>Eukaryota</taxon>
        <taxon>Metazoa</taxon>
        <taxon>Chordata</taxon>
        <taxon>Craniata</taxon>
        <taxon>Vertebrata</taxon>
        <taxon>Euteleostomi</taxon>
        <taxon>Archelosauria</taxon>
        <taxon>Archosauria</taxon>
        <taxon>Dinosauria</taxon>
        <taxon>Saurischia</taxon>
        <taxon>Theropoda</taxon>
        <taxon>Coelurosauria</taxon>
        <taxon>Aves</taxon>
        <taxon>Neognathae</taxon>
        <taxon>Neoaves</taxon>
        <taxon>Gruiformes</taxon>
        <taxon>Gruidae</taxon>
        <taxon>Grus</taxon>
    </lineage>
</organism>
<protein>
    <submittedName>
        <fullName evidence="5">Cell division cycle protein 20 B</fullName>
    </submittedName>
</protein>
<dbReference type="SMART" id="SM00320">
    <property type="entry name" value="WD40"/>
    <property type="match status" value="2"/>
</dbReference>
<evidence type="ECO:0000256" key="2">
    <source>
        <dbReference type="ARBA" id="ARBA00022737"/>
    </source>
</evidence>
<evidence type="ECO:0000313" key="5">
    <source>
        <dbReference type="EMBL" id="GAB0203491.1"/>
    </source>
</evidence>
<feature type="repeat" description="WD" evidence="3">
    <location>
        <begin position="496"/>
        <end position="527"/>
    </location>
</feature>
<keyword evidence="5" id="KW-0132">Cell division</keyword>
<dbReference type="InterPro" id="IPR033010">
    <property type="entry name" value="Cdc20/Fizzy"/>
</dbReference>
<reference evidence="5 6" key="1">
    <citation type="submission" date="2024-06" db="EMBL/GenBank/DDBJ databases">
        <title>The draft genome of Grus japonensis, version 3.</title>
        <authorList>
            <person name="Nabeshima K."/>
            <person name="Suzuki S."/>
            <person name="Onuma M."/>
        </authorList>
    </citation>
    <scope>NUCLEOTIDE SEQUENCE [LARGE SCALE GENOMIC DNA]</scope>
    <source>
        <strain evidence="5 6">451A</strain>
    </source>
</reference>
<dbReference type="Gene3D" id="2.130.10.10">
    <property type="entry name" value="YVTN repeat-like/Quinoprotein amine dehydrogenase"/>
    <property type="match status" value="1"/>
</dbReference>
<name>A0ABC9Y1N0_GRUJA</name>
<dbReference type="InterPro" id="IPR022786">
    <property type="entry name" value="Geminin/Multicilin"/>
</dbReference>
<dbReference type="Gene3D" id="1.20.5.1180">
    <property type="entry name" value="Geminin coiled-coil domain"/>
    <property type="match status" value="1"/>
</dbReference>
<dbReference type="SUPFAM" id="SSF111469">
    <property type="entry name" value="Geminin coiled-coil domain"/>
    <property type="match status" value="1"/>
</dbReference>
<dbReference type="InterPro" id="IPR036322">
    <property type="entry name" value="WD40_repeat_dom_sf"/>
</dbReference>
<keyword evidence="5" id="KW-0131">Cell cycle</keyword>
<dbReference type="PANTHER" id="PTHR19918:SF4">
    <property type="entry name" value="CELL DIVISION CYCLE PROTEIN 20 HOMOLOG B"/>
    <property type="match status" value="1"/>
</dbReference>
<comment type="caution">
    <text evidence="5">The sequence shown here is derived from an EMBL/GenBank/DDBJ whole genome shotgun (WGS) entry which is preliminary data.</text>
</comment>
<dbReference type="GO" id="GO:0051301">
    <property type="term" value="P:cell division"/>
    <property type="evidence" value="ECO:0007669"/>
    <property type="project" value="UniProtKB-KW"/>
</dbReference>
<dbReference type="InterPro" id="IPR015943">
    <property type="entry name" value="WD40/YVTN_repeat-like_dom_sf"/>
</dbReference>
<gene>
    <name evidence="5" type="ORF">GRJ2_002814700</name>
</gene>
<sequence length="636" mass="70936">MPPPLDCTSFDFSLGEEVAFGPCTPQLDSSVLAQMPLQPLPSPEPCWRHLADQHQKALGDALEANSQLQETLTQRQEELATLQENNVQLKELASQARQLATILDHYYRLGEEWIESSPEEKDLGVLIDEKLYMSRQCALAAQKANRVLGCIKRSVTSRLREVILPLYSALVRPHLECCVQLWGPQYRRDMELLERVQRRATKLIRGLEHLSCEDREKVMRTLGKDLKRSRDQSLQKAAKVSDSERTTYSRFKSAIKRKLAAKAPVASSPIVTRWQQPHARGGTEERRWARCATDPSASGRAQLISTPGKAPGIVSIKIGFSVTPHVPKKLYIVKTVVTLPSSHAAADLEGWNNRTAEMEEKQVSNATFKCTGCQEGTQNEFRAVTIMKPSTPLEPEVRLHITGLRNDYYLNILDWSLENLIAVAVGPAAHIWNGGTLQAIENIDLNYSSKYISSRLGYKEELALQLAPVMEKCNGSRLGSIHHHDVRVAQHHVGTLCQNKQSICSLKWSLTNQVLASGSSDGILNIWPSDPGVKLQSQPLKTIPHSSAVKAVNWCPWQSNVLATGGGMKDGILRVWDINREKIIQSAATDSQICSLLWLPKTSELMTGQGLPGNQMKIWKYPILTNSSELHGKYFS</sequence>
<dbReference type="CDD" id="cd22590">
    <property type="entry name" value="McIdas_CC"/>
    <property type="match status" value="1"/>
</dbReference>
<evidence type="ECO:0000256" key="1">
    <source>
        <dbReference type="ARBA" id="ARBA00022574"/>
    </source>
</evidence>
<evidence type="ECO:0000256" key="4">
    <source>
        <dbReference type="SAM" id="Coils"/>
    </source>
</evidence>
<dbReference type="PROSITE" id="PS50082">
    <property type="entry name" value="WD_REPEATS_2"/>
    <property type="match status" value="1"/>
</dbReference>